<evidence type="ECO:0008006" key="4">
    <source>
        <dbReference type="Google" id="ProtNLM"/>
    </source>
</evidence>
<keyword evidence="1" id="KW-0812">Transmembrane</keyword>
<proteinExistence type="predicted"/>
<dbReference type="Proteomes" id="UP000236454">
    <property type="component" value="Unassembled WGS sequence"/>
</dbReference>
<dbReference type="EMBL" id="FPAS01000002">
    <property type="protein sequence ID" value="SFT66107.1"/>
    <property type="molecule type" value="Genomic_DNA"/>
</dbReference>
<keyword evidence="1" id="KW-1133">Transmembrane helix</keyword>
<keyword evidence="1" id="KW-0472">Membrane</keyword>
<reference evidence="2 3" key="1">
    <citation type="submission" date="2016-10" db="EMBL/GenBank/DDBJ databases">
        <authorList>
            <person name="de Groot N.N."/>
        </authorList>
    </citation>
    <scope>NUCLEOTIDE SEQUENCE [LARGE SCALE GENOMIC DNA]</scope>
    <source>
        <strain evidence="2 3">CGMCC 1.7005</strain>
    </source>
</reference>
<keyword evidence="3" id="KW-1185">Reference proteome</keyword>
<name>A0A1I6ZU00_9FLAO</name>
<organism evidence="2 3">
    <name type="scientific">Lishizhenia tianjinensis</name>
    <dbReference type="NCBI Taxonomy" id="477690"/>
    <lineage>
        <taxon>Bacteria</taxon>
        <taxon>Pseudomonadati</taxon>
        <taxon>Bacteroidota</taxon>
        <taxon>Flavobacteriia</taxon>
        <taxon>Flavobacteriales</taxon>
        <taxon>Crocinitomicaceae</taxon>
        <taxon>Lishizhenia</taxon>
    </lineage>
</organism>
<dbReference type="AlphaFoldDB" id="A0A1I6ZU00"/>
<evidence type="ECO:0000313" key="3">
    <source>
        <dbReference type="Proteomes" id="UP000236454"/>
    </source>
</evidence>
<gene>
    <name evidence="2" type="ORF">SAMN05216474_1617</name>
</gene>
<feature type="transmembrane region" description="Helical" evidence="1">
    <location>
        <begin position="150"/>
        <end position="183"/>
    </location>
</feature>
<dbReference type="PROSITE" id="PS51257">
    <property type="entry name" value="PROKAR_LIPOPROTEIN"/>
    <property type="match status" value="1"/>
</dbReference>
<evidence type="ECO:0000256" key="1">
    <source>
        <dbReference type="SAM" id="Phobius"/>
    </source>
</evidence>
<sequence length="225" mass="26217">MKTLNIVTVLIFSILLVSCATTPEFNKRKYTKGRFRIPHNLKKHNAKSDEKDELNIIHEIKREENGSKDLKILHSSKKTTIPNKTEQRKREVEFTVEGVTDAKREARRIEFEKDSKKKVSSKEDVISELINELNDSEEPQKNKTESRANLALVFGLLSWAGFFYPLFFLFSFVGFIFGIFTLTATDYTKKDRNRALFGIVTFILLTLVFSFFLIKLLWIDAFFIF</sequence>
<dbReference type="RefSeq" id="WP_090248058.1">
    <property type="nucleotide sequence ID" value="NZ_FPAS01000002.1"/>
</dbReference>
<evidence type="ECO:0000313" key="2">
    <source>
        <dbReference type="EMBL" id="SFT66107.1"/>
    </source>
</evidence>
<feature type="transmembrane region" description="Helical" evidence="1">
    <location>
        <begin position="195"/>
        <end position="219"/>
    </location>
</feature>
<accession>A0A1I6ZU00</accession>
<protein>
    <recommendedName>
        <fullName evidence="4">DUF4190 domain-containing protein</fullName>
    </recommendedName>
</protein>